<dbReference type="AlphaFoldDB" id="A0A4R7UPS5"/>
<dbReference type="PANTHER" id="PTHR33217">
    <property type="entry name" value="TRANSPOSASE FOR INSERTION SEQUENCE ELEMENT IS1081"/>
    <property type="match status" value="1"/>
</dbReference>
<reference evidence="7 8" key="1">
    <citation type="submission" date="2019-03" db="EMBL/GenBank/DDBJ databases">
        <title>Genomic Encyclopedia of Archaeal and Bacterial Type Strains, Phase II (KMG-II): from individual species to whole genera.</title>
        <authorList>
            <person name="Goeker M."/>
        </authorList>
    </citation>
    <scope>NUCLEOTIDE SEQUENCE [LARGE SCALE GENOMIC DNA]</scope>
    <source>
        <strain evidence="7 8">DSM 45499</strain>
    </source>
</reference>
<dbReference type="PANTHER" id="PTHR33217:SF8">
    <property type="entry name" value="MUTATOR FAMILY TRANSPOSASE"/>
    <property type="match status" value="1"/>
</dbReference>
<evidence type="ECO:0000256" key="3">
    <source>
        <dbReference type="ARBA" id="ARBA00022578"/>
    </source>
</evidence>
<comment type="caution">
    <text evidence="7">The sequence shown here is derived from an EMBL/GenBank/DDBJ whole genome shotgun (WGS) entry which is preliminary data.</text>
</comment>
<keyword evidence="5 6" id="KW-0233">DNA recombination</keyword>
<dbReference type="EMBL" id="SOCP01000052">
    <property type="protein sequence ID" value="TDV33961.1"/>
    <property type="molecule type" value="Genomic_DNA"/>
</dbReference>
<evidence type="ECO:0000313" key="7">
    <source>
        <dbReference type="EMBL" id="TDV33961.1"/>
    </source>
</evidence>
<evidence type="ECO:0000256" key="6">
    <source>
        <dbReference type="RuleBase" id="RU365089"/>
    </source>
</evidence>
<dbReference type="InterPro" id="IPR001207">
    <property type="entry name" value="Transposase_mutator"/>
</dbReference>
<dbReference type="NCBIfam" id="NF033543">
    <property type="entry name" value="transpos_IS256"/>
    <property type="match status" value="1"/>
</dbReference>
<evidence type="ECO:0000256" key="2">
    <source>
        <dbReference type="ARBA" id="ARBA00010961"/>
    </source>
</evidence>
<comment type="function">
    <text evidence="1 6">Required for the transposition of the insertion element.</text>
</comment>
<comment type="similarity">
    <text evidence="2 6">Belongs to the transposase mutator family.</text>
</comment>
<keyword evidence="3 6" id="KW-0815">Transposition</keyword>
<evidence type="ECO:0000313" key="8">
    <source>
        <dbReference type="Proteomes" id="UP000294927"/>
    </source>
</evidence>
<dbReference type="Proteomes" id="UP000294927">
    <property type="component" value="Unassembled WGS sequence"/>
</dbReference>
<keyword evidence="4 6" id="KW-0238">DNA-binding</keyword>
<dbReference type="GO" id="GO:0003677">
    <property type="term" value="F:DNA binding"/>
    <property type="evidence" value="ECO:0007669"/>
    <property type="project" value="UniProtKB-UniRule"/>
</dbReference>
<protein>
    <recommendedName>
        <fullName evidence="6">Mutator family transposase</fullName>
    </recommendedName>
</protein>
<keyword evidence="8" id="KW-1185">Reference proteome</keyword>
<dbReference type="GO" id="GO:0004803">
    <property type="term" value="F:transposase activity"/>
    <property type="evidence" value="ECO:0007669"/>
    <property type="project" value="UniProtKB-UniRule"/>
</dbReference>
<keyword evidence="6" id="KW-0814">Transposable element</keyword>
<organism evidence="7 8">
    <name type="scientific">Actinophytocola oryzae</name>
    <dbReference type="NCBI Taxonomy" id="502181"/>
    <lineage>
        <taxon>Bacteria</taxon>
        <taxon>Bacillati</taxon>
        <taxon>Actinomycetota</taxon>
        <taxon>Actinomycetes</taxon>
        <taxon>Pseudonocardiales</taxon>
        <taxon>Pseudonocardiaceae</taxon>
    </lineage>
</organism>
<sequence>MADKAKTQAVIPAATPTLTPTLTPVVDRRVVAELVARAQADGMAISGEGGLMQQLTKIVLESSLQGEMDAHLGYDKHDPAGRDGGNSRNGSRAKTVLTEAGPVEITVPRDRDGSFEPRIVRKRQRRLGGIDGIVLSLSAKGLTTGEVSAHLAEVYGATVSKDTISTITDRVLDGMAEWQSRPLDRVYPVIFIDCIHVKIREGNVTNRPVYLALGVTVNGARDILGLWAGEHGDGEGAKYWLRVLSEIKNRGVADVLMVVCDGLKGLPDAVNTVWDKTIVQTCVVHLLRNSFRYASRADWAAVAKDLKPVYTAPSEQAALDRFAEFGEKWEAKYPAIIRLWENAWAEFVPFLQFDVEIRKIICTTNAIESINSRLRRAVNARGHFPTEQAALKCLYLALMGLDPTGKGRGRWTMRWKAALNAFDLAFDGRLSTGRN</sequence>
<evidence type="ECO:0000256" key="1">
    <source>
        <dbReference type="ARBA" id="ARBA00002190"/>
    </source>
</evidence>
<accession>A0A4R7UPS5</accession>
<name>A0A4R7UPS5_9PSEU</name>
<evidence type="ECO:0000256" key="4">
    <source>
        <dbReference type="ARBA" id="ARBA00023125"/>
    </source>
</evidence>
<gene>
    <name evidence="7" type="ORF">CLV71_1521</name>
</gene>
<evidence type="ECO:0000256" key="5">
    <source>
        <dbReference type="ARBA" id="ARBA00023172"/>
    </source>
</evidence>
<dbReference type="GO" id="GO:0006313">
    <property type="term" value="P:DNA transposition"/>
    <property type="evidence" value="ECO:0007669"/>
    <property type="project" value="UniProtKB-UniRule"/>
</dbReference>
<proteinExistence type="inferred from homology"/>
<dbReference type="Pfam" id="PF00872">
    <property type="entry name" value="Transposase_mut"/>
    <property type="match status" value="1"/>
</dbReference>